<evidence type="ECO:0000256" key="3">
    <source>
        <dbReference type="ARBA" id="ARBA00023125"/>
    </source>
</evidence>
<keyword evidence="6" id="KW-1185">Reference proteome</keyword>
<keyword evidence="3" id="KW-0238">DNA-binding</keyword>
<dbReference type="PANTHER" id="PTHR30408">
    <property type="entry name" value="TYPE-1 RESTRICTION ENZYME ECOKI SPECIFICITY PROTEIN"/>
    <property type="match status" value="1"/>
</dbReference>
<evidence type="ECO:0000313" key="5">
    <source>
        <dbReference type="EMBL" id="UUX34720.1"/>
    </source>
</evidence>
<feature type="domain" description="Type I restriction modification DNA specificity" evidence="4">
    <location>
        <begin position="23"/>
        <end position="186"/>
    </location>
</feature>
<name>A0ABY5P806_9LACT</name>
<dbReference type="CDD" id="cd17273">
    <property type="entry name" value="RMtype1_S_EcoJA69PI-TRD1-CR1_like"/>
    <property type="match status" value="1"/>
</dbReference>
<keyword evidence="5" id="KW-0255">Endonuclease</keyword>
<accession>A0ABY5P806</accession>
<organism evidence="5 6">
    <name type="scientific">Fundicoccus culcitae</name>
    <dbReference type="NCBI Taxonomy" id="2969821"/>
    <lineage>
        <taxon>Bacteria</taxon>
        <taxon>Bacillati</taxon>
        <taxon>Bacillota</taxon>
        <taxon>Bacilli</taxon>
        <taxon>Lactobacillales</taxon>
        <taxon>Aerococcaceae</taxon>
        <taxon>Fundicoccus</taxon>
    </lineage>
</organism>
<sequence length="401" mass="46283">MTKSKNQNEKRVPELRFKGFSDDWELFKFSTFVKRANKTSNSDSLPKVEFEDIVAGEGRLNKDVSHKFDNRKGIMFNNNNILYGKLRPYLKNWLLPDFKGIALGDFWVLEPIDVDITFLYYLIQSKKFQKVANDTSGTKMPRSDWKKVSNTYFFIPKIEEQKLIGSYIKNLDNAITLYQQKLDKLKLLKKAYLQHMFPEKDEVVPRLRFVYFNYEWEQCKLRDVSTIVSGGTPDTNNIAFWNGDINWFTPAEIGSERYVSSSLRKITKLGLEKSSAKWLPEGTILFTSRAGIGKTAILSRSATTNQGFQSIVPKDDILDSYFIFSMTDYLKKYAEKVGAGSTFTEVSTKQMSSIEISIPNLKEQIKIGSFFMLIDDLIVLIDERESTIINIKQSLLDKMFV</sequence>
<evidence type="ECO:0000256" key="1">
    <source>
        <dbReference type="ARBA" id="ARBA00010923"/>
    </source>
</evidence>
<gene>
    <name evidence="5" type="ORF">NRE15_03465</name>
</gene>
<comment type="similarity">
    <text evidence="1">Belongs to the type-I restriction system S methylase family.</text>
</comment>
<dbReference type="EC" id="3.1.21.-" evidence="5"/>
<dbReference type="InterPro" id="IPR044946">
    <property type="entry name" value="Restrct_endonuc_typeI_TRD_sf"/>
</dbReference>
<dbReference type="RefSeq" id="WP_313794221.1">
    <property type="nucleotide sequence ID" value="NZ_CP102453.1"/>
</dbReference>
<dbReference type="EMBL" id="CP102453">
    <property type="protein sequence ID" value="UUX34720.1"/>
    <property type="molecule type" value="Genomic_DNA"/>
</dbReference>
<dbReference type="GO" id="GO:0004519">
    <property type="term" value="F:endonuclease activity"/>
    <property type="evidence" value="ECO:0007669"/>
    <property type="project" value="UniProtKB-KW"/>
</dbReference>
<evidence type="ECO:0000313" key="6">
    <source>
        <dbReference type="Proteomes" id="UP001315967"/>
    </source>
</evidence>
<evidence type="ECO:0000259" key="4">
    <source>
        <dbReference type="Pfam" id="PF01420"/>
    </source>
</evidence>
<dbReference type="InterPro" id="IPR052021">
    <property type="entry name" value="Type-I_RS_S_subunit"/>
</dbReference>
<keyword evidence="5" id="KW-0378">Hydrolase</keyword>
<dbReference type="Proteomes" id="UP001315967">
    <property type="component" value="Chromosome"/>
</dbReference>
<dbReference type="Gene3D" id="3.90.220.20">
    <property type="entry name" value="DNA methylase specificity domains"/>
    <property type="match status" value="2"/>
</dbReference>
<dbReference type="SUPFAM" id="SSF116734">
    <property type="entry name" value="DNA methylase specificity domain"/>
    <property type="match status" value="2"/>
</dbReference>
<keyword evidence="2" id="KW-0680">Restriction system</keyword>
<feature type="domain" description="Type I restriction modification DNA specificity" evidence="4">
    <location>
        <begin position="215"/>
        <end position="384"/>
    </location>
</feature>
<proteinExistence type="inferred from homology"/>
<keyword evidence="5" id="KW-0540">Nuclease</keyword>
<dbReference type="Pfam" id="PF01420">
    <property type="entry name" value="Methylase_S"/>
    <property type="match status" value="2"/>
</dbReference>
<dbReference type="GO" id="GO:0016787">
    <property type="term" value="F:hydrolase activity"/>
    <property type="evidence" value="ECO:0007669"/>
    <property type="project" value="UniProtKB-KW"/>
</dbReference>
<dbReference type="InterPro" id="IPR000055">
    <property type="entry name" value="Restrct_endonuc_typeI_TRD"/>
</dbReference>
<reference evidence="5 6" key="1">
    <citation type="submission" date="2022-08" db="EMBL/GenBank/DDBJ databases">
        <title>Aerococcaceae sp. nov isolated from spoiled eye mask.</title>
        <authorList>
            <person name="Zhou G."/>
            <person name="Xie X.-B."/>
            <person name="Shi Q.-S."/>
            <person name="Wang Y.-S."/>
            <person name="Wen X."/>
            <person name="Peng H."/>
            <person name="Yang X.-J."/>
            <person name="Tao H.-B."/>
            <person name="Huang X.-M."/>
        </authorList>
    </citation>
    <scope>NUCLEOTIDE SEQUENCE [LARGE SCALE GENOMIC DNA]</scope>
    <source>
        <strain evidence="6">DM20194951</strain>
    </source>
</reference>
<dbReference type="PANTHER" id="PTHR30408:SF13">
    <property type="entry name" value="TYPE I RESTRICTION ENZYME HINDI SPECIFICITY SUBUNIT"/>
    <property type="match status" value="1"/>
</dbReference>
<protein>
    <submittedName>
        <fullName evidence="5">Restriction endonuclease subunit S</fullName>
        <ecNumber evidence="5">3.1.21.-</ecNumber>
    </submittedName>
</protein>
<evidence type="ECO:0000256" key="2">
    <source>
        <dbReference type="ARBA" id="ARBA00022747"/>
    </source>
</evidence>